<keyword evidence="4" id="KW-0808">Transferase</keyword>
<feature type="region of interest" description="Disordered" evidence="11">
    <location>
        <begin position="57"/>
        <end position="81"/>
    </location>
</feature>
<dbReference type="InterPro" id="IPR002659">
    <property type="entry name" value="Glyco_trans_31"/>
</dbReference>
<gene>
    <name evidence="12" type="ORF">RRG08_005427</name>
</gene>
<evidence type="ECO:0000256" key="9">
    <source>
        <dbReference type="ARBA" id="ARBA00023136"/>
    </source>
</evidence>
<evidence type="ECO:0000256" key="10">
    <source>
        <dbReference type="RuleBase" id="RU363063"/>
    </source>
</evidence>
<protein>
    <recommendedName>
        <fullName evidence="10">Hexosyltransferase</fullName>
        <ecNumber evidence="10">2.4.1.-</ecNumber>
    </recommendedName>
</protein>
<dbReference type="PANTHER" id="PTHR11214">
    <property type="entry name" value="BETA-1,3-N-ACETYLGLUCOSAMINYLTRANSFERASE"/>
    <property type="match status" value="1"/>
</dbReference>
<dbReference type="GO" id="GO:0016758">
    <property type="term" value="F:hexosyltransferase activity"/>
    <property type="evidence" value="ECO:0007669"/>
    <property type="project" value="InterPro"/>
</dbReference>
<accession>A0AAE1CQU8</accession>
<evidence type="ECO:0000256" key="1">
    <source>
        <dbReference type="ARBA" id="ARBA00004323"/>
    </source>
</evidence>
<comment type="subcellular location">
    <subcellularLocation>
        <location evidence="1 10">Golgi apparatus membrane</location>
        <topology evidence="1 10">Single-pass type II membrane protein</topology>
    </subcellularLocation>
</comment>
<dbReference type="EMBL" id="JAWDGP010007160">
    <property type="protein sequence ID" value="KAK3729054.1"/>
    <property type="molecule type" value="Genomic_DNA"/>
</dbReference>
<dbReference type="GO" id="GO:0006493">
    <property type="term" value="P:protein O-linked glycosylation"/>
    <property type="evidence" value="ECO:0007669"/>
    <property type="project" value="TreeGrafter"/>
</dbReference>
<keyword evidence="8 10" id="KW-0333">Golgi apparatus</keyword>
<keyword evidence="9 10" id="KW-0472">Membrane</keyword>
<evidence type="ECO:0000256" key="5">
    <source>
        <dbReference type="ARBA" id="ARBA00022692"/>
    </source>
</evidence>
<comment type="similarity">
    <text evidence="2 10">Belongs to the glycosyltransferase 31 family.</text>
</comment>
<evidence type="ECO:0000256" key="4">
    <source>
        <dbReference type="ARBA" id="ARBA00022679"/>
    </source>
</evidence>
<feature type="transmembrane region" description="Helical" evidence="10">
    <location>
        <begin position="21"/>
        <end position="43"/>
    </location>
</feature>
<comment type="caution">
    <text evidence="12">The sequence shown here is derived from an EMBL/GenBank/DDBJ whole genome shotgun (WGS) entry which is preliminary data.</text>
</comment>
<keyword evidence="13" id="KW-1185">Reference proteome</keyword>
<dbReference type="EC" id="2.4.1.-" evidence="10"/>
<sequence length="282" mass="32573">MISQKRKIFIAAKRSFRQTGLDLNTLLVPLSALVALLFLRPYLERLLQTPDSSSRGKLVFKKQRPDDIANEPSPLDKQASSHHGLYITDNEIDFKTNVAGCKESLRPGKFQPRKQPERKITFDAVFLICSAVQNVMRRRISRYIYGNIRNTRPYTIKIVFLVGLSKNSETEAQIRNESLKYEDILQGNFVDHYFNLSYKTIMGYRWAQLHCRNIKLVCKVDDDVFVDIFKFFNYFLPIISIRQRAPAISLNEIEGSKISCAYSHYSIHDIIPVSKIRAQDGC</sequence>
<dbReference type="Proteomes" id="UP001283361">
    <property type="component" value="Unassembled WGS sequence"/>
</dbReference>
<evidence type="ECO:0000256" key="3">
    <source>
        <dbReference type="ARBA" id="ARBA00022676"/>
    </source>
</evidence>
<dbReference type="AlphaFoldDB" id="A0AAE1CQU8"/>
<evidence type="ECO:0000256" key="11">
    <source>
        <dbReference type="SAM" id="MobiDB-lite"/>
    </source>
</evidence>
<evidence type="ECO:0000313" key="12">
    <source>
        <dbReference type="EMBL" id="KAK3729054.1"/>
    </source>
</evidence>
<evidence type="ECO:0000256" key="7">
    <source>
        <dbReference type="ARBA" id="ARBA00022989"/>
    </source>
</evidence>
<evidence type="ECO:0000256" key="6">
    <source>
        <dbReference type="ARBA" id="ARBA00022968"/>
    </source>
</evidence>
<keyword evidence="3 10" id="KW-0328">Glycosyltransferase</keyword>
<reference evidence="12" key="1">
    <citation type="journal article" date="2023" name="G3 (Bethesda)">
        <title>A reference genome for the long-term kleptoplast-retaining sea slug Elysia crispata morphotype clarki.</title>
        <authorList>
            <person name="Eastman K.E."/>
            <person name="Pendleton A.L."/>
            <person name="Shaikh M.A."/>
            <person name="Suttiyut T."/>
            <person name="Ogas R."/>
            <person name="Tomko P."/>
            <person name="Gavelis G."/>
            <person name="Widhalm J.R."/>
            <person name="Wisecaver J.H."/>
        </authorList>
    </citation>
    <scope>NUCLEOTIDE SEQUENCE</scope>
    <source>
        <strain evidence="12">ECLA1</strain>
    </source>
</reference>
<keyword evidence="6 10" id="KW-0735">Signal-anchor</keyword>
<dbReference type="PANTHER" id="PTHR11214:SF376">
    <property type="entry name" value="HEXOSYLTRANSFERASE"/>
    <property type="match status" value="1"/>
</dbReference>
<evidence type="ECO:0000256" key="8">
    <source>
        <dbReference type="ARBA" id="ARBA00023034"/>
    </source>
</evidence>
<organism evidence="12 13">
    <name type="scientific">Elysia crispata</name>
    <name type="common">lettuce slug</name>
    <dbReference type="NCBI Taxonomy" id="231223"/>
    <lineage>
        <taxon>Eukaryota</taxon>
        <taxon>Metazoa</taxon>
        <taxon>Spiralia</taxon>
        <taxon>Lophotrochozoa</taxon>
        <taxon>Mollusca</taxon>
        <taxon>Gastropoda</taxon>
        <taxon>Heterobranchia</taxon>
        <taxon>Euthyneura</taxon>
        <taxon>Panpulmonata</taxon>
        <taxon>Sacoglossa</taxon>
        <taxon>Placobranchoidea</taxon>
        <taxon>Plakobranchidae</taxon>
        <taxon>Elysia</taxon>
    </lineage>
</organism>
<name>A0AAE1CQU8_9GAST</name>
<proteinExistence type="inferred from homology"/>
<dbReference type="GO" id="GO:0000139">
    <property type="term" value="C:Golgi membrane"/>
    <property type="evidence" value="ECO:0007669"/>
    <property type="project" value="UniProtKB-SubCell"/>
</dbReference>
<keyword evidence="7 10" id="KW-1133">Transmembrane helix</keyword>
<evidence type="ECO:0000313" key="13">
    <source>
        <dbReference type="Proteomes" id="UP001283361"/>
    </source>
</evidence>
<keyword evidence="5 10" id="KW-0812">Transmembrane</keyword>
<dbReference type="Pfam" id="PF01762">
    <property type="entry name" value="Galactosyl_T"/>
    <property type="match status" value="1"/>
</dbReference>
<evidence type="ECO:0000256" key="2">
    <source>
        <dbReference type="ARBA" id="ARBA00008661"/>
    </source>
</evidence>